<evidence type="ECO:0000313" key="2">
    <source>
        <dbReference type="Proteomes" id="UP001497482"/>
    </source>
</evidence>
<sequence length="79" mass="9057">MDEYYEPFLTLCPVPAVFSMEPCVELRESDIRFRKGCTVRASTLPKDKQSPSLRPRPPCFTLGLTQHPPPRVEEIQPLI</sequence>
<proteinExistence type="predicted"/>
<name>A0AAV2JLK4_KNICA</name>
<reference evidence="1 2" key="1">
    <citation type="submission" date="2024-04" db="EMBL/GenBank/DDBJ databases">
        <authorList>
            <person name="Waldvogel A.-M."/>
            <person name="Schoenle A."/>
        </authorList>
    </citation>
    <scope>NUCLEOTIDE SEQUENCE [LARGE SCALE GENOMIC DNA]</scope>
</reference>
<gene>
    <name evidence="1" type="ORF">KC01_LOCUS9578</name>
</gene>
<dbReference type="AlphaFoldDB" id="A0AAV2JLK4"/>
<organism evidence="1 2">
    <name type="scientific">Knipowitschia caucasica</name>
    <name type="common">Caucasian dwarf goby</name>
    <name type="synonym">Pomatoschistus caucasicus</name>
    <dbReference type="NCBI Taxonomy" id="637954"/>
    <lineage>
        <taxon>Eukaryota</taxon>
        <taxon>Metazoa</taxon>
        <taxon>Chordata</taxon>
        <taxon>Craniata</taxon>
        <taxon>Vertebrata</taxon>
        <taxon>Euteleostomi</taxon>
        <taxon>Actinopterygii</taxon>
        <taxon>Neopterygii</taxon>
        <taxon>Teleostei</taxon>
        <taxon>Neoteleostei</taxon>
        <taxon>Acanthomorphata</taxon>
        <taxon>Gobiaria</taxon>
        <taxon>Gobiiformes</taxon>
        <taxon>Gobioidei</taxon>
        <taxon>Gobiidae</taxon>
        <taxon>Gobiinae</taxon>
        <taxon>Knipowitschia</taxon>
    </lineage>
</organism>
<protein>
    <submittedName>
        <fullName evidence="1">Uncharacterized protein</fullName>
    </submittedName>
</protein>
<accession>A0AAV2JLK4</accession>
<dbReference type="Proteomes" id="UP001497482">
    <property type="component" value="Chromosome 13"/>
</dbReference>
<dbReference type="EMBL" id="OZ035835">
    <property type="protein sequence ID" value="CAL1578432.1"/>
    <property type="molecule type" value="Genomic_DNA"/>
</dbReference>
<evidence type="ECO:0000313" key="1">
    <source>
        <dbReference type="EMBL" id="CAL1578432.1"/>
    </source>
</evidence>
<keyword evidence="2" id="KW-1185">Reference proteome</keyword>